<organism evidence="2 3">
    <name type="scientific">Pigmentiphaga soli</name>
    <dbReference type="NCBI Taxonomy" id="1007095"/>
    <lineage>
        <taxon>Bacteria</taxon>
        <taxon>Pseudomonadati</taxon>
        <taxon>Pseudomonadota</taxon>
        <taxon>Betaproteobacteria</taxon>
        <taxon>Burkholderiales</taxon>
        <taxon>Alcaligenaceae</taxon>
        <taxon>Pigmentiphaga</taxon>
    </lineage>
</organism>
<comment type="caution">
    <text evidence="2">The sequence shown here is derived from an EMBL/GenBank/DDBJ whole genome shotgun (WGS) entry which is preliminary data.</text>
</comment>
<dbReference type="EMBL" id="BAABFO010000033">
    <property type="protein sequence ID" value="GAA4342245.1"/>
    <property type="molecule type" value="Genomic_DNA"/>
</dbReference>
<proteinExistence type="predicted"/>
<accession>A0ABP8HPH9</accession>
<protein>
    <submittedName>
        <fullName evidence="2">GNAT family N-acetyltransferase</fullName>
    </submittedName>
</protein>
<dbReference type="Pfam" id="PF13673">
    <property type="entry name" value="Acetyltransf_10"/>
    <property type="match status" value="1"/>
</dbReference>
<dbReference type="PROSITE" id="PS51186">
    <property type="entry name" value="GNAT"/>
    <property type="match status" value="1"/>
</dbReference>
<gene>
    <name evidence="2" type="ORF">GCM10023144_44040</name>
</gene>
<evidence type="ECO:0000313" key="3">
    <source>
        <dbReference type="Proteomes" id="UP001501671"/>
    </source>
</evidence>
<sequence>MTIQWSRVAAPDLDAARLYALLALRAEIFVVEQRCAYQDVDGRDLLPSTLHVLGWRGQRLAACLRVLDDAAHGRTAIGRVCVAAPERGRGHGHELMRQGMQAALQRWPERPVYLSAQSHLQGFYAAHGFAPVTGPYLEDGIPHVGMTWRPARPPLS</sequence>
<dbReference type="CDD" id="cd04301">
    <property type="entry name" value="NAT_SF"/>
    <property type="match status" value="1"/>
</dbReference>
<dbReference type="InterPro" id="IPR016181">
    <property type="entry name" value="Acyl_CoA_acyltransferase"/>
</dbReference>
<evidence type="ECO:0000259" key="1">
    <source>
        <dbReference type="PROSITE" id="PS51186"/>
    </source>
</evidence>
<dbReference type="SUPFAM" id="SSF55729">
    <property type="entry name" value="Acyl-CoA N-acyltransferases (Nat)"/>
    <property type="match status" value="1"/>
</dbReference>
<feature type="domain" description="N-acetyltransferase" evidence="1">
    <location>
        <begin position="8"/>
        <end position="153"/>
    </location>
</feature>
<dbReference type="Proteomes" id="UP001501671">
    <property type="component" value="Unassembled WGS sequence"/>
</dbReference>
<evidence type="ECO:0000313" key="2">
    <source>
        <dbReference type="EMBL" id="GAA4342245.1"/>
    </source>
</evidence>
<name>A0ABP8HPH9_9BURK</name>
<keyword evidence="3" id="KW-1185">Reference proteome</keyword>
<reference evidence="3" key="1">
    <citation type="journal article" date="2019" name="Int. J. Syst. Evol. Microbiol.">
        <title>The Global Catalogue of Microorganisms (GCM) 10K type strain sequencing project: providing services to taxonomists for standard genome sequencing and annotation.</title>
        <authorList>
            <consortium name="The Broad Institute Genomics Platform"/>
            <consortium name="The Broad Institute Genome Sequencing Center for Infectious Disease"/>
            <person name="Wu L."/>
            <person name="Ma J."/>
        </authorList>
    </citation>
    <scope>NUCLEOTIDE SEQUENCE [LARGE SCALE GENOMIC DNA]</scope>
    <source>
        <strain evidence="3">JCM 17666</strain>
    </source>
</reference>
<dbReference type="InterPro" id="IPR000182">
    <property type="entry name" value="GNAT_dom"/>
</dbReference>
<dbReference type="RefSeq" id="WP_345252091.1">
    <property type="nucleotide sequence ID" value="NZ_BAABFO010000033.1"/>
</dbReference>
<dbReference type="Gene3D" id="3.40.630.30">
    <property type="match status" value="1"/>
</dbReference>